<evidence type="ECO:0000313" key="3">
    <source>
        <dbReference type="EMBL" id="VDL70006.1"/>
    </source>
</evidence>
<accession>A0A0N4XUL8</accession>
<proteinExistence type="predicted"/>
<dbReference type="Proteomes" id="UP000271162">
    <property type="component" value="Unassembled WGS sequence"/>
</dbReference>
<evidence type="ECO:0000313" key="5">
    <source>
        <dbReference type="WBParaSite" id="NBR_0000641601-mRNA-1"/>
    </source>
</evidence>
<dbReference type="Pfam" id="PF10328">
    <property type="entry name" value="7TM_GPCR_Srx"/>
    <property type="match status" value="1"/>
</dbReference>
<feature type="transmembrane region" description="Helical" evidence="1">
    <location>
        <begin position="213"/>
        <end position="234"/>
    </location>
</feature>
<keyword evidence="4" id="KW-1185">Reference proteome</keyword>
<evidence type="ECO:0000259" key="2">
    <source>
        <dbReference type="Pfam" id="PF10328"/>
    </source>
</evidence>
<dbReference type="OMA" id="IFETYFF"/>
<name>A0A0N4XUL8_NIPBR</name>
<dbReference type="PANTHER" id="PTHR22718">
    <property type="entry name" value="SERPENTINE RECEPTOR, CLASS X"/>
    <property type="match status" value="1"/>
</dbReference>
<dbReference type="EMBL" id="UYSL01019799">
    <property type="protein sequence ID" value="VDL70006.1"/>
    <property type="molecule type" value="Genomic_DNA"/>
</dbReference>
<dbReference type="InterPro" id="IPR019430">
    <property type="entry name" value="7TM_GPCR_serpentine_rcpt_Srx"/>
</dbReference>
<evidence type="ECO:0000313" key="4">
    <source>
        <dbReference type="Proteomes" id="UP000271162"/>
    </source>
</evidence>
<dbReference type="Gene3D" id="1.20.1070.10">
    <property type="entry name" value="Rhodopsin 7-helix transmembrane proteins"/>
    <property type="match status" value="1"/>
</dbReference>
<reference evidence="5" key="1">
    <citation type="submission" date="2017-02" db="UniProtKB">
        <authorList>
            <consortium name="WormBaseParasite"/>
        </authorList>
    </citation>
    <scope>IDENTIFICATION</scope>
</reference>
<evidence type="ECO:0000256" key="1">
    <source>
        <dbReference type="SAM" id="Phobius"/>
    </source>
</evidence>
<keyword evidence="1" id="KW-1133">Transmembrane helix</keyword>
<feature type="transmembrane region" description="Helical" evidence="1">
    <location>
        <begin position="255"/>
        <end position="276"/>
    </location>
</feature>
<dbReference type="STRING" id="27835.A0A0N4XUL8"/>
<keyword evidence="1" id="KW-0812">Transmembrane</keyword>
<dbReference type="PANTHER" id="PTHR22718:SF11">
    <property type="entry name" value="7TM GPCR SERPENTINE RECEPTOR CLASS X (SRX) DOMAIN-CONTAINING PROTEIN"/>
    <property type="match status" value="1"/>
</dbReference>
<gene>
    <name evidence="3" type="ORF">NBR_LOCUS6417</name>
</gene>
<feature type="transmembrane region" description="Helical" evidence="1">
    <location>
        <begin position="288"/>
        <end position="308"/>
    </location>
</feature>
<sequence length="348" mass="39203">MTARIWLAILLCVLSSLGMILTGVILLAVVKLAVIKKKSPIYVISAANMSNDLIPMLLTVGYITPCTILEHVKEWVKVTALIGSRPSDQRRHSSAPFGYITRSWIVGEGRDHPFAQGIGAVFLFTWYFGSAAQILMAINRLVVVCFPNIGLFTYRNVCIIVFTLYPMAMLLTYLSQYLTPCCRFILDHKYISYSYTEIPGVPNYSNLYIDVPLNASTSAICSMCYIYVFFFVWRMNRLYSTGSSRDAKRLKEYKYALQFFFISIFYLSAWICFRVFPAIMVNSKAEYFVVVSICVTLNCTANAVVYLSSNLEVRGILMPTKTSTVVATVQLSRKSKHSSGVVNTVTQK</sequence>
<feature type="transmembrane region" description="Helical" evidence="1">
    <location>
        <begin position="6"/>
        <end position="29"/>
    </location>
</feature>
<dbReference type="WBParaSite" id="NBR_0000641601-mRNA-1">
    <property type="protein sequence ID" value="NBR_0000641601-mRNA-1"/>
    <property type="gene ID" value="NBR_0000641601"/>
</dbReference>
<dbReference type="AlphaFoldDB" id="A0A0N4XUL8"/>
<feature type="domain" description="7TM GPCR serpentine receptor class x (Srx)" evidence="2">
    <location>
        <begin position="118"/>
        <end position="308"/>
    </location>
</feature>
<reference evidence="3 4" key="2">
    <citation type="submission" date="2018-11" db="EMBL/GenBank/DDBJ databases">
        <authorList>
            <consortium name="Pathogen Informatics"/>
        </authorList>
    </citation>
    <scope>NUCLEOTIDE SEQUENCE [LARGE SCALE GENOMIC DNA]</scope>
</reference>
<protein>
    <submittedName>
        <fullName evidence="5">7TM_GPCR_Srx domain-containing protein</fullName>
    </submittedName>
</protein>
<dbReference type="SUPFAM" id="SSF81321">
    <property type="entry name" value="Family A G protein-coupled receptor-like"/>
    <property type="match status" value="1"/>
</dbReference>
<keyword evidence="1" id="KW-0472">Membrane</keyword>
<organism evidence="5">
    <name type="scientific">Nippostrongylus brasiliensis</name>
    <name type="common">Rat hookworm</name>
    <dbReference type="NCBI Taxonomy" id="27835"/>
    <lineage>
        <taxon>Eukaryota</taxon>
        <taxon>Metazoa</taxon>
        <taxon>Ecdysozoa</taxon>
        <taxon>Nematoda</taxon>
        <taxon>Chromadorea</taxon>
        <taxon>Rhabditida</taxon>
        <taxon>Rhabditina</taxon>
        <taxon>Rhabditomorpha</taxon>
        <taxon>Strongyloidea</taxon>
        <taxon>Heligmosomidae</taxon>
        <taxon>Nippostrongylus</taxon>
    </lineage>
</organism>